<evidence type="ECO:0000259" key="6">
    <source>
        <dbReference type="Pfam" id="PF08510"/>
    </source>
</evidence>
<keyword evidence="4 5" id="KW-0472">Membrane</keyword>
<feature type="domain" description="PIG-P" evidence="6">
    <location>
        <begin position="21"/>
        <end position="145"/>
    </location>
</feature>
<dbReference type="STRING" id="930990.A0A067M6D6"/>
<evidence type="ECO:0000256" key="3">
    <source>
        <dbReference type="ARBA" id="ARBA00022989"/>
    </source>
</evidence>
<dbReference type="GO" id="GO:0006506">
    <property type="term" value="P:GPI anchor biosynthetic process"/>
    <property type="evidence" value="ECO:0007669"/>
    <property type="project" value="TreeGrafter"/>
</dbReference>
<dbReference type="GO" id="GO:0005783">
    <property type="term" value="C:endoplasmic reticulum"/>
    <property type="evidence" value="ECO:0007669"/>
    <property type="project" value="TreeGrafter"/>
</dbReference>
<reference evidence="8" key="1">
    <citation type="journal article" date="2014" name="Proc. Natl. Acad. Sci. U.S.A.">
        <title>Extensive sampling of basidiomycete genomes demonstrates inadequacy of the white-rot/brown-rot paradigm for wood decay fungi.</title>
        <authorList>
            <person name="Riley R."/>
            <person name="Salamov A.A."/>
            <person name="Brown D.W."/>
            <person name="Nagy L.G."/>
            <person name="Floudas D."/>
            <person name="Held B.W."/>
            <person name="Levasseur A."/>
            <person name="Lombard V."/>
            <person name="Morin E."/>
            <person name="Otillar R."/>
            <person name="Lindquist E.A."/>
            <person name="Sun H."/>
            <person name="LaButti K.M."/>
            <person name="Schmutz J."/>
            <person name="Jabbour D."/>
            <person name="Luo H."/>
            <person name="Baker S.E."/>
            <person name="Pisabarro A.G."/>
            <person name="Walton J.D."/>
            <person name="Blanchette R.A."/>
            <person name="Henrissat B."/>
            <person name="Martin F."/>
            <person name="Cullen D."/>
            <person name="Hibbett D.S."/>
            <person name="Grigoriev I.V."/>
        </authorList>
    </citation>
    <scope>NUCLEOTIDE SEQUENCE [LARGE SCALE GENOMIC DNA]</scope>
    <source>
        <strain evidence="8">FD-172 SS1</strain>
    </source>
</reference>
<dbReference type="Pfam" id="PF08510">
    <property type="entry name" value="PIG-P"/>
    <property type="match status" value="1"/>
</dbReference>
<dbReference type="GO" id="GO:0016020">
    <property type="term" value="C:membrane"/>
    <property type="evidence" value="ECO:0007669"/>
    <property type="project" value="UniProtKB-SubCell"/>
</dbReference>
<dbReference type="InterPro" id="IPR052263">
    <property type="entry name" value="GPI_Anchor_Biosynth"/>
</dbReference>
<evidence type="ECO:0000313" key="8">
    <source>
        <dbReference type="Proteomes" id="UP000027195"/>
    </source>
</evidence>
<dbReference type="InterPro" id="IPR013717">
    <property type="entry name" value="PIG-P"/>
</dbReference>
<organism evidence="7 8">
    <name type="scientific">Botryobasidium botryosum (strain FD-172 SS1)</name>
    <dbReference type="NCBI Taxonomy" id="930990"/>
    <lineage>
        <taxon>Eukaryota</taxon>
        <taxon>Fungi</taxon>
        <taxon>Dikarya</taxon>
        <taxon>Basidiomycota</taxon>
        <taxon>Agaricomycotina</taxon>
        <taxon>Agaricomycetes</taxon>
        <taxon>Cantharellales</taxon>
        <taxon>Botryobasidiaceae</taxon>
        <taxon>Botryobasidium</taxon>
    </lineage>
</organism>
<dbReference type="EMBL" id="KL198061">
    <property type="protein sequence ID" value="KDQ11134.1"/>
    <property type="molecule type" value="Genomic_DNA"/>
</dbReference>
<dbReference type="PANTHER" id="PTHR46346">
    <property type="entry name" value="PHOSPHATIDYLINOSITOL N-ACETYLGLUCOSAMINYLTRANSFERASE SUBUNIT P"/>
    <property type="match status" value="1"/>
</dbReference>
<gene>
    <name evidence="7" type="ORF">BOTBODRAFT_35667</name>
</gene>
<dbReference type="HOGENOM" id="CLU_081616_2_0_1"/>
<dbReference type="OrthoDB" id="690928at2759"/>
<dbReference type="PANTHER" id="PTHR46346:SF1">
    <property type="entry name" value="PHOSPHATIDYLINOSITOL N-ACETYLGLUCOSAMINYLTRANSFERASE SUBUNIT P"/>
    <property type="match status" value="1"/>
</dbReference>
<keyword evidence="3 5" id="KW-1133">Transmembrane helix</keyword>
<dbReference type="Proteomes" id="UP000027195">
    <property type="component" value="Unassembled WGS sequence"/>
</dbReference>
<keyword evidence="8" id="KW-1185">Reference proteome</keyword>
<proteinExistence type="predicted"/>
<evidence type="ECO:0000256" key="2">
    <source>
        <dbReference type="ARBA" id="ARBA00022692"/>
    </source>
</evidence>
<feature type="transmembrane region" description="Helical" evidence="5">
    <location>
        <begin position="65"/>
        <end position="87"/>
    </location>
</feature>
<protein>
    <recommendedName>
        <fullName evidence="6">PIG-P domain-containing protein</fullName>
    </recommendedName>
</protein>
<accession>A0A067M6D6</accession>
<evidence type="ECO:0000256" key="5">
    <source>
        <dbReference type="SAM" id="Phobius"/>
    </source>
</evidence>
<name>A0A067M6D6_BOTB1</name>
<sequence length="156" mass="17447">MSSVLTAPQSPRAPSTTGRPQEFYGFVAWISTSLLCVLYFLWALLPDEWIVAAGVTWYPSREWAILVPSYTAIVILLTYFSYFSLAISSTPSFSDLRAFTDTYAHIPVSTDPHQPTSSPLLDYASPDAIAETYDIPIGLVNRVVYRDTRRVKLKGM</sequence>
<dbReference type="AlphaFoldDB" id="A0A067M6D6"/>
<keyword evidence="2 5" id="KW-0812">Transmembrane</keyword>
<evidence type="ECO:0000313" key="7">
    <source>
        <dbReference type="EMBL" id="KDQ11134.1"/>
    </source>
</evidence>
<dbReference type="InParanoid" id="A0A067M6D6"/>
<feature type="transmembrane region" description="Helical" evidence="5">
    <location>
        <begin position="23"/>
        <end position="45"/>
    </location>
</feature>
<evidence type="ECO:0000256" key="4">
    <source>
        <dbReference type="ARBA" id="ARBA00023136"/>
    </source>
</evidence>
<evidence type="ECO:0000256" key="1">
    <source>
        <dbReference type="ARBA" id="ARBA00004141"/>
    </source>
</evidence>
<comment type="subcellular location">
    <subcellularLocation>
        <location evidence="1">Membrane</location>
        <topology evidence="1">Multi-pass membrane protein</topology>
    </subcellularLocation>
</comment>